<dbReference type="RefSeq" id="XP_004181113.1">
    <property type="nucleotide sequence ID" value="XM_004181065.1"/>
</dbReference>
<gene>
    <name evidence="2" type="primary">TBLA0F00500</name>
    <name evidence="2" type="ORF">TBLA_0F00500</name>
</gene>
<evidence type="ECO:0000313" key="2">
    <source>
        <dbReference type="EMBL" id="CCH61594.1"/>
    </source>
</evidence>
<dbReference type="HOGENOM" id="CLU_1469163_0_0_1"/>
<dbReference type="EMBL" id="HE806321">
    <property type="protein sequence ID" value="CCH61594.1"/>
    <property type="molecule type" value="Genomic_DNA"/>
</dbReference>
<keyword evidence="1" id="KW-0812">Transmembrane</keyword>
<feature type="transmembrane region" description="Helical" evidence="1">
    <location>
        <begin position="17"/>
        <end position="35"/>
    </location>
</feature>
<protein>
    <submittedName>
        <fullName evidence="2">Uncharacterized protein</fullName>
    </submittedName>
</protein>
<feature type="transmembrane region" description="Helical" evidence="1">
    <location>
        <begin position="47"/>
        <end position="64"/>
    </location>
</feature>
<evidence type="ECO:0000256" key="1">
    <source>
        <dbReference type="SAM" id="Phobius"/>
    </source>
</evidence>
<evidence type="ECO:0000313" key="3">
    <source>
        <dbReference type="Proteomes" id="UP000002866"/>
    </source>
</evidence>
<dbReference type="Proteomes" id="UP000002866">
    <property type="component" value="Chromosome 6"/>
</dbReference>
<keyword evidence="1" id="KW-1133">Transmembrane helix</keyword>
<organism evidence="2 3">
    <name type="scientific">Henningerozyma blattae (strain ATCC 34711 / CBS 6284 / DSM 70876 / NBRC 10599 / NRRL Y-10934 / UCD 77-7)</name>
    <name type="common">Yeast</name>
    <name type="synonym">Tetrapisispora blattae</name>
    <dbReference type="NCBI Taxonomy" id="1071380"/>
    <lineage>
        <taxon>Eukaryota</taxon>
        <taxon>Fungi</taxon>
        <taxon>Dikarya</taxon>
        <taxon>Ascomycota</taxon>
        <taxon>Saccharomycotina</taxon>
        <taxon>Saccharomycetes</taxon>
        <taxon>Saccharomycetales</taxon>
        <taxon>Saccharomycetaceae</taxon>
        <taxon>Henningerozyma</taxon>
    </lineage>
</organism>
<keyword evidence="3" id="KW-1185">Reference proteome</keyword>
<keyword evidence="1" id="KW-0472">Membrane</keyword>
<accession>I2H5E2</accession>
<dbReference type="AlphaFoldDB" id="I2H5E2"/>
<dbReference type="InParanoid" id="I2H5E2"/>
<name>I2H5E2_HENB6</name>
<dbReference type="KEGG" id="tbl:TBLA_0F00500"/>
<sequence>MNVFKYEFTKSARIKRILLNVVFGVYSFSFIDTNIQLKKHGKEVNDYQILLVLAPIGMIGLLNYSMSRFVTQLKYIKKNNSFIIRRGSIFLNRVKEETVSLQNMKCNTLNASNKGILLVNKKDTFIPRIWYLSHDGKYIGNSNSSIIQTFLSKHSSQAIIDPKKDIHTKINIAQDIVEKTKKKT</sequence>
<proteinExistence type="predicted"/>
<reference evidence="2 3" key="1">
    <citation type="journal article" date="2011" name="Proc. Natl. Acad. Sci. U.S.A.">
        <title>Evolutionary erosion of yeast sex chromosomes by mating-type switching accidents.</title>
        <authorList>
            <person name="Gordon J.L."/>
            <person name="Armisen D."/>
            <person name="Proux-Wera E."/>
            <person name="Oheigeartaigh S.S."/>
            <person name="Byrne K.P."/>
            <person name="Wolfe K.H."/>
        </authorList>
    </citation>
    <scope>NUCLEOTIDE SEQUENCE [LARGE SCALE GENOMIC DNA]</scope>
    <source>
        <strain evidence="3">ATCC 34711 / CBS 6284 / DSM 70876 / NBRC 10599 / NRRL Y-10934 / UCD 77-7</strain>
    </source>
</reference>
<dbReference type="GeneID" id="14496695"/>